<evidence type="ECO:0000313" key="3">
    <source>
        <dbReference type="Proteomes" id="UP000324800"/>
    </source>
</evidence>
<sequence length="102" mass="11856">MNDLNWLNYIEKVYGIVISNDRNIFTGKDGLLIEDTENAAVRLEVIIEEDDVDDESEIDDPQKEDDEEEEEQDEQEENGKVLTVGFIVGCYNYNYYIAIQQL</sequence>
<comment type="caution">
    <text evidence="2">The sequence shown here is derived from an EMBL/GenBank/DDBJ whole genome shotgun (WGS) entry which is preliminary data.</text>
</comment>
<evidence type="ECO:0000256" key="1">
    <source>
        <dbReference type="SAM" id="MobiDB-lite"/>
    </source>
</evidence>
<reference evidence="2 3" key="1">
    <citation type="submission" date="2019-03" db="EMBL/GenBank/DDBJ databases">
        <title>Single cell metagenomics reveals metabolic interactions within the superorganism composed of flagellate Streblomastix strix and complex community of Bacteroidetes bacteria on its surface.</title>
        <authorList>
            <person name="Treitli S.C."/>
            <person name="Kolisko M."/>
            <person name="Husnik F."/>
            <person name="Keeling P."/>
            <person name="Hampl V."/>
        </authorList>
    </citation>
    <scope>NUCLEOTIDE SEQUENCE [LARGE SCALE GENOMIC DNA]</scope>
    <source>
        <strain evidence="2">ST1C</strain>
    </source>
</reference>
<feature type="region of interest" description="Disordered" evidence="1">
    <location>
        <begin position="49"/>
        <end position="79"/>
    </location>
</feature>
<gene>
    <name evidence="2" type="ORF">EZS28_046854</name>
</gene>
<organism evidence="2 3">
    <name type="scientific">Streblomastix strix</name>
    <dbReference type="NCBI Taxonomy" id="222440"/>
    <lineage>
        <taxon>Eukaryota</taxon>
        <taxon>Metamonada</taxon>
        <taxon>Preaxostyla</taxon>
        <taxon>Oxymonadida</taxon>
        <taxon>Streblomastigidae</taxon>
        <taxon>Streblomastix</taxon>
    </lineage>
</organism>
<dbReference type="Proteomes" id="UP000324800">
    <property type="component" value="Unassembled WGS sequence"/>
</dbReference>
<evidence type="ECO:0000313" key="2">
    <source>
        <dbReference type="EMBL" id="KAA6357619.1"/>
    </source>
</evidence>
<proteinExistence type="predicted"/>
<dbReference type="EMBL" id="SNRW01031123">
    <property type="protein sequence ID" value="KAA6357619.1"/>
    <property type="molecule type" value="Genomic_DNA"/>
</dbReference>
<accession>A0A5J4THM0</accession>
<protein>
    <submittedName>
        <fullName evidence="2">Uncharacterized protein</fullName>
    </submittedName>
</protein>
<feature type="compositionally biased region" description="Acidic residues" evidence="1">
    <location>
        <begin position="49"/>
        <end position="76"/>
    </location>
</feature>
<name>A0A5J4THM0_9EUKA</name>
<dbReference type="AlphaFoldDB" id="A0A5J4THM0"/>